<feature type="region of interest" description="Disordered" evidence="1">
    <location>
        <begin position="85"/>
        <end position="106"/>
    </location>
</feature>
<dbReference type="OrthoDB" id="3629757at2"/>
<dbReference type="AlphaFoldDB" id="A0A3Q9FWS3"/>
<evidence type="ECO:0000313" key="2">
    <source>
        <dbReference type="EMBL" id="AZQ70349.1"/>
    </source>
</evidence>
<dbReference type="RefSeq" id="WP_126912914.1">
    <property type="nucleotide sequence ID" value="NZ_CP034587.1"/>
</dbReference>
<gene>
    <name evidence="2" type="ORF">EKH77_03160</name>
</gene>
<dbReference type="Proteomes" id="UP000267900">
    <property type="component" value="Chromosome"/>
</dbReference>
<evidence type="ECO:0000313" key="3">
    <source>
        <dbReference type="Proteomes" id="UP000267900"/>
    </source>
</evidence>
<accession>A0A3Q9FWS3</accession>
<evidence type="ECO:0000256" key="1">
    <source>
        <dbReference type="SAM" id="MobiDB-lite"/>
    </source>
</evidence>
<keyword evidence="3" id="KW-1185">Reference proteome</keyword>
<protein>
    <submittedName>
        <fullName evidence="2">Uncharacterized protein</fullName>
    </submittedName>
</protein>
<reference evidence="2 3" key="1">
    <citation type="submission" date="2018-12" db="EMBL/GenBank/DDBJ databases">
        <title>The whole draft genome of Streptomyce luteoverticillatus CGMCC 15060.</title>
        <authorList>
            <person name="Feng Z."/>
            <person name="Chen G."/>
            <person name="Zhang J."/>
            <person name="Zhu H."/>
            <person name="Yu X."/>
            <person name="Zhang W."/>
            <person name="Zhang X."/>
        </authorList>
    </citation>
    <scope>NUCLEOTIDE SEQUENCE [LARGE SCALE GENOMIC DNA]</scope>
    <source>
        <strain evidence="2 3">CGMCC 15060</strain>
    </source>
</reference>
<proteinExistence type="predicted"/>
<name>A0A3Q9FWS3_STRLT</name>
<dbReference type="EMBL" id="CP034587">
    <property type="protein sequence ID" value="AZQ70349.1"/>
    <property type="molecule type" value="Genomic_DNA"/>
</dbReference>
<organism evidence="2 3">
    <name type="scientific">Streptomyces luteoverticillatus</name>
    <name type="common">Streptoverticillium luteoverticillatus</name>
    <dbReference type="NCBI Taxonomy" id="66425"/>
    <lineage>
        <taxon>Bacteria</taxon>
        <taxon>Bacillati</taxon>
        <taxon>Actinomycetota</taxon>
        <taxon>Actinomycetes</taxon>
        <taxon>Kitasatosporales</taxon>
        <taxon>Streptomycetaceae</taxon>
        <taxon>Streptomyces</taxon>
    </lineage>
</organism>
<sequence>MDHAEELLAVLRDDAGGLRGRLDDDRYRSLMALVRHLVDAADDPAVALRAVHDIRHVLRALPGDHPVWPALNALLVPAPRAPDGPVPATGALMTRPTARAAERDEEGSIVKRMNIPEPGADTAAVVTEVRRRVLTAPSFSADEARSRCAGGRPPRELIRLDDPLRGARYPAFQFALGSGGPPVPVVREVNRLLMAHVDPWGAADWWLSGNTWLGGPPVSFLGAVPDEELTGVARALVEGD</sequence>